<gene>
    <name evidence="1" type="ORF">KQP761_LOCUS25485</name>
</gene>
<proteinExistence type="predicted"/>
<comment type="caution">
    <text evidence="1">The sequence shown here is derived from an EMBL/GenBank/DDBJ whole genome shotgun (WGS) entry which is preliminary data.</text>
</comment>
<dbReference type="OrthoDB" id="276261at2759"/>
<accession>A0A816CVM2</accession>
<name>A0A816CVM2_9BILA</name>
<dbReference type="AlphaFoldDB" id="A0A816CVM2"/>
<reference evidence="1" key="1">
    <citation type="submission" date="2021-02" db="EMBL/GenBank/DDBJ databases">
        <authorList>
            <person name="Nowell W R."/>
        </authorList>
    </citation>
    <scope>NUCLEOTIDE SEQUENCE</scope>
</reference>
<organism evidence="1 2">
    <name type="scientific">Rotaria magnacalcarata</name>
    <dbReference type="NCBI Taxonomy" id="392030"/>
    <lineage>
        <taxon>Eukaryota</taxon>
        <taxon>Metazoa</taxon>
        <taxon>Spiralia</taxon>
        <taxon>Gnathifera</taxon>
        <taxon>Rotifera</taxon>
        <taxon>Eurotatoria</taxon>
        <taxon>Bdelloidea</taxon>
        <taxon>Philodinida</taxon>
        <taxon>Philodinidae</taxon>
        <taxon>Rotaria</taxon>
    </lineage>
</organism>
<sequence>MENIQLANFTIGEITVLIPASNNAITERIRLSDAIAAHHSQIKIVNIHRKYFSPEHGREQLQKLVTNDHGQFLLHRLDEK</sequence>
<protein>
    <submittedName>
        <fullName evidence="1">Uncharacterized protein</fullName>
    </submittedName>
</protein>
<evidence type="ECO:0000313" key="1">
    <source>
        <dbReference type="EMBL" id="CAF1626720.1"/>
    </source>
</evidence>
<dbReference type="Proteomes" id="UP000663834">
    <property type="component" value="Unassembled WGS sequence"/>
</dbReference>
<evidence type="ECO:0000313" key="2">
    <source>
        <dbReference type="Proteomes" id="UP000663834"/>
    </source>
</evidence>
<dbReference type="EMBL" id="CAJNOW010013895">
    <property type="protein sequence ID" value="CAF1626720.1"/>
    <property type="molecule type" value="Genomic_DNA"/>
</dbReference>